<dbReference type="InterPro" id="IPR004179">
    <property type="entry name" value="Sec63-dom"/>
</dbReference>
<sequence length="650" mass="72572">MANYNYDEAGNMAAYFLLTFLLIVLVPFSLPSASSKQPIVSECDCHECVDHRARLRKTEGVNIRKYFILAIGWALFAWVAYKVSTAEIENKVYNPFEILDIKNGASIKEIKSHYKKLSKALHPDKVKLNVNLTIEAVEARFVEITKAYKSLTDETIRQNWERYGHPDGRQEVSMGIALPKWIVEGKNNIWVLGVYALIFGGALPGLVGKWWFGNRKKTKDGVDARSAATFFKAISEESGMDDIVSSLGKSFEWETTPASGHISELSELETSVKKRLGHKWDELTKAAEALPENSDIRRKGLALLYAHFLRIPVPPSLQKDQIKLLLQTPVLLNSLLSISTTRNWLAPTLSAIRFQSYLAQAILPGQDTLKYAQLPGLNEAEAEELAKKSEIVSDVLRSLEESGDARITDLKRAVSQWGQLDLVDASFRVIDDRLVTPSSIVYLVVKARLVPPPTSTVDAVPPVSQGAIDDEKRDYEFLTGKQEAEDLPGADQNRRVAHAPRWPSSRKAGYWIVLADPKSNRVVVPPMKISDVPHADAKHPDVYRSYKLQFQAPPQVSTFTWKLYLISDTFVGEEVSQDITLKIDDPVLLQVEEEEEDEISDPEEDSLAGQMAMMRGGSVKKRMEGDDSDEESSTDDDEQSSGESSSSDSD</sequence>
<dbReference type="SUPFAM" id="SSF81296">
    <property type="entry name" value="E set domains"/>
    <property type="match status" value="1"/>
</dbReference>
<name>A0ABP1D4T6_9APHY</name>
<dbReference type="SUPFAM" id="SSF46565">
    <property type="entry name" value="Chaperone J-domain"/>
    <property type="match status" value="1"/>
</dbReference>
<dbReference type="PANTHER" id="PTHR24075:SF0">
    <property type="entry name" value="TRANSLOCATION PROTEIN SEC63 HOMOLOG"/>
    <property type="match status" value="1"/>
</dbReference>
<keyword evidence="7 10" id="KW-0472">Membrane</keyword>
<dbReference type="InterPro" id="IPR035892">
    <property type="entry name" value="C2_domain_sf"/>
</dbReference>
<feature type="compositionally biased region" description="Low complexity" evidence="9">
    <location>
        <begin position="641"/>
        <end position="650"/>
    </location>
</feature>
<keyword evidence="13" id="KW-1185">Reference proteome</keyword>
<evidence type="ECO:0000256" key="6">
    <source>
        <dbReference type="ARBA" id="ARBA00022989"/>
    </source>
</evidence>
<dbReference type="SUPFAM" id="SSF158702">
    <property type="entry name" value="Sec63 N-terminal domain-like"/>
    <property type="match status" value="1"/>
</dbReference>
<dbReference type="Gene3D" id="1.10.287.110">
    <property type="entry name" value="DnaJ domain"/>
    <property type="match status" value="1"/>
</dbReference>
<feature type="compositionally biased region" description="Acidic residues" evidence="9">
    <location>
        <begin position="626"/>
        <end position="640"/>
    </location>
</feature>
<evidence type="ECO:0000256" key="10">
    <source>
        <dbReference type="SAM" id="Phobius"/>
    </source>
</evidence>
<comment type="subcellular location">
    <subcellularLocation>
        <location evidence="1">Endoplasmic reticulum membrane</location>
        <topology evidence="1">Multi-pass membrane protein</topology>
    </subcellularLocation>
</comment>
<evidence type="ECO:0000256" key="9">
    <source>
        <dbReference type="SAM" id="MobiDB-lite"/>
    </source>
</evidence>
<dbReference type="Gene3D" id="1.10.3380.10">
    <property type="entry name" value="Sec63 N-terminal domain-like domain"/>
    <property type="match status" value="1"/>
</dbReference>
<feature type="domain" description="J" evidence="11">
    <location>
        <begin position="94"/>
        <end position="164"/>
    </location>
</feature>
<organism evidence="12 13">
    <name type="scientific">Somion occarium</name>
    <dbReference type="NCBI Taxonomy" id="3059160"/>
    <lineage>
        <taxon>Eukaryota</taxon>
        <taxon>Fungi</taxon>
        <taxon>Dikarya</taxon>
        <taxon>Basidiomycota</taxon>
        <taxon>Agaricomycotina</taxon>
        <taxon>Agaricomycetes</taxon>
        <taxon>Polyporales</taxon>
        <taxon>Cerrenaceae</taxon>
        <taxon>Somion</taxon>
    </lineage>
</organism>
<feature type="transmembrane region" description="Helical" evidence="10">
    <location>
        <begin position="12"/>
        <end position="30"/>
    </location>
</feature>
<keyword evidence="3 10" id="KW-0812">Transmembrane</keyword>
<gene>
    <name evidence="12" type="ORF">GFSPODELE1_LOCUS3816</name>
</gene>
<dbReference type="CDD" id="cd06257">
    <property type="entry name" value="DnaJ"/>
    <property type="match status" value="1"/>
</dbReference>
<accession>A0ABP1D4T6</accession>
<evidence type="ECO:0000256" key="1">
    <source>
        <dbReference type="ARBA" id="ARBA00004477"/>
    </source>
</evidence>
<dbReference type="PANTHER" id="PTHR24075">
    <property type="entry name" value="SEC63 DOMAIN-CONTAINING"/>
    <property type="match status" value="1"/>
</dbReference>
<dbReference type="Pfam" id="PF02889">
    <property type="entry name" value="Sec63"/>
    <property type="match status" value="1"/>
</dbReference>
<dbReference type="PRINTS" id="PR00625">
    <property type="entry name" value="JDOMAIN"/>
</dbReference>
<keyword evidence="5" id="KW-0653">Protein transport</keyword>
<dbReference type="PROSITE" id="PS50076">
    <property type="entry name" value="DNAJ_2"/>
    <property type="match status" value="1"/>
</dbReference>
<keyword evidence="2" id="KW-0813">Transport</keyword>
<keyword evidence="4" id="KW-0256">Endoplasmic reticulum</keyword>
<feature type="region of interest" description="Disordered" evidence="9">
    <location>
        <begin position="592"/>
        <end position="650"/>
    </location>
</feature>
<evidence type="ECO:0000256" key="7">
    <source>
        <dbReference type="ARBA" id="ARBA00023136"/>
    </source>
</evidence>
<feature type="transmembrane region" description="Helical" evidence="10">
    <location>
        <begin position="63"/>
        <end position="81"/>
    </location>
</feature>
<keyword evidence="6 10" id="KW-1133">Transmembrane helix</keyword>
<evidence type="ECO:0000313" key="13">
    <source>
        <dbReference type="Proteomes" id="UP001497453"/>
    </source>
</evidence>
<proteinExistence type="predicted"/>
<dbReference type="InterPro" id="IPR001623">
    <property type="entry name" value="DnaJ_domain"/>
</dbReference>
<evidence type="ECO:0000313" key="12">
    <source>
        <dbReference type="EMBL" id="CAL1701924.1"/>
    </source>
</evidence>
<evidence type="ECO:0000256" key="3">
    <source>
        <dbReference type="ARBA" id="ARBA00022692"/>
    </source>
</evidence>
<evidence type="ECO:0000256" key="2">
    <source>
        <dbReference type="ARBA" id="ARBA00022448"/>
    </source>
</evidence>
<dbReference type="Pfam" id="PF00226">
    <property type="entry name" value="DnaJ"/>
    <property type="match status" value="1"/>
</dbReference>
<dbReference type="InterPro" id="IPR036869">
    <property type="entry name" value="J_dom_sf"/>
</dbReference>
<evidence type="ECO:0000256" key="4">
    <source>
        <dbReference type="ARBA" id="ARBA00022824"/>
    </source>
</evidence>
<evidence type="ECO:0000256" key="5">
    <source>
        <dbReference type="ARBA" id="ARBA00022927"/>
    </source>
</evidence>
<evidence type="ECO:0000259" key="11">
    <source>
        <dbReference type="PROSITE" id="PS50076"/>
    </source>
</evidence>
<evidence type="ECO:0000256" key="8">
    <source>
        <dbReference type="ARBA" id="ARBA00023186"/>
    </source>
</evidence>
<dbReference type="Gene3D" id="2.60.40.150">
    <property type="entry name" value="C2 domain"/>
    <property type="match status" value="1"/>
</dbReference>
<dbReference type="SMART" id="SM00973">
    <property type="entry name" value="Sec63"/>
    <property type="match status" value="1"/>
</dbReference>
<feature type="compositionally biased region" description="Acidic residues" evidence="9">
    <location>
        <begin position="592"/>
        <end position="606"/>
    </location>
</feature>
<dbReference type="InterPro" id="IPR014756">
    <property type="entry name" value="Ig_E-set"/>
</dbReference>
<feature type="transmembrane region" description="Helical" evidence="10">
    <location>
        <begin position="189"/>
        <end position="212"/>
    </location>
</feature>
<protein>
    <recommendedName>
        <fullName evidence="11">J domain-containing protein</fullName>
    </recommendedName>
</protein>
<dbReference type="SMART" id="SM00271">
    <property type="entry name" value="DnaJ"/>
    <property type="match status" value="1"/>
</dbReference>
<dbReference type="EMBL" id="OZ037945">
    <property type="protein sequence ID" value="CAL1701924.1"/>
    <property type="molecule type" value="Genomic_DNA"/>
</dbReference>
<reference evidence="13" key="1">
    <citation type="submission" date="2024-04" db="EMBL/GenBank/DDBJ databases">
        <authorList>
            <person name="Shaw F."/>
            <person name="Minotto A."/>
        </authorList>
    </citation>
    <scope>NUCLEOTIDE SEQUENCE [LARGE SCALE GENOMIC DNA]</scope>
</reference>
<keyword evidence="8" id="KW-0143">Chaperone</keyword>
<dbReference type="Proteomes" id="UP001497453">
    <property type="component" value="Chromosome 2"/>
</dbReference>